<gene>
    <name evidence="2" type="ORF">L211DRAFT_844646</name>
</gene>
<sequence>MPTPGKSEANPSPSPPVPGKSIWNPGTIYSPGTEQTDPQLECSTLAVKCERVFHTTSNSIIENPLPDIEKGKCYQCFNKEMETIALDILKQVREAEYLQKHSLTEGTFTLSKEEIEAMCSTEGKKTRKKKEKEMLVELMGEDDATKLRRKWRSEKKKEKQTKPEKKKRDKDQGKKGSEA</sequence>
<dbReference type="InParanoid" id="A0A3N4M3X8"/>
<organism evidence="2 3">
    <name type="scientific">Terfezia boudieri ATCC MYA-4762</name>
    <dbReference type="NCBI Taxonomy" id="1051890"/>
    <lineage>
        <taxon>Eukaryota</taxon>
        <taxon>Fungi</taxon>
        <taxon>Dikarya</taxon>
        <taxon>Ascomycota</taxon>
        <taxon>Pezizomycotina</taxon>
        <taxon>Pezizomycetes</taxon>
        <taxon>Pezizales</taxon>
        <taxon>Pezizaceae</taxon>
        <taxon>Terfezia</taxon>
    </lineage>
</organism>
<accession>A0A3N4M3X8</accession>
<protein>
    <submittedName>
        <fullName evidence="2">Uncharacterized protein</fullName>
    </submittedName>
</protein>
<dbReference type="OrthoDB" id="10385821at2759"/>
<dbReference type="AlphaFoldDB" id="A0A3N4M3X8"/>
<dbReference type="Proteomes" id="UP000267821">
    <property type="component" value="Unassembled WGS sequence"/>
</dbReference>
<evidence type="ECO:0000256" key="1">
    <source>
        <dbReference type="SAM" id="MobiDB-lite"/>
    </source>
</evidence>
<feature type="region of interest" description="Disordered" evidence="1">
    <location>
        <begin position="139"/>
        <end position="179"/>
    </location>
</feature>
<proteinExistence type="predicted"/>
<reference evidence="2 3" key="1">
    <citation type="journal article" date="2018" name="Nat. Ecol. Evol.">
        <title>Pezizomycetes genomes reveal the molecular basis of ectomycorrhizal truffle lifestyle.</title>
        <authorList>
            <person name="Murat C."/>
            <person name="Payen T."/>
            <person name="Noel B."/>
            <person name="Kuo A."/>
            <person name="Morin E."/>
            <person name="Chen J."/>
            <person name="Kohler A."/>
            <person name="Krizsan K."/>
            <person name="Balestrini R."/>
            <person name="Da Silva C."/>
            <person name="Montanini B."/>
            <person name="Hainaut M."/>
            <person name="Levati E."/>
            <person name="Barry K.W."/>
            <person name="Belfiori B."/>
            <person name="Cichocki N."/>
            <person name="Clum A."/>
            <person name="Dockter R.B."/>
            <person name="Fauchery L."/>
            <person name="Guy J."/>
            <person name="Iotti M."/>
            <person name="Le Tacon F."/>
            <person name="Lindquist E.A."/>
            <person name="Lipzen A."/>
            <person name="Malagnac F."/>
            <person name="Mello A."/>
            <person name="Molinier V."/>
            <person name="Miyauchi S."/>
            <person name="Poulain J."/>
            <person name="Riccioni C."/>
            <person name="Rubini A."/>
            <person name="Sitrit Y."/>
            <person name="Splivallo R."/>
            <person name="Traeger S."/>
            <person name="Wang M."/>
            <person name="Zifcakova L."/>
            <person name="Wipf D."/>
            <person name="Zambonelli A."/>
            <person name="Paolocci F."/>
            <person name="Nowrousian M."/>
            <person name="Ottonello S."/>
            <person name="Baldrian P."/>
            <person name="Spatafora J.W."/>
            <person name="Henrissat B."/>
            <person name="Nagy L.G."/>
            <person name="Aury J.M."/>
            <person name="Wincker P."/>
            <person name="Grigoriev I.V."/>
            <person name="Bonfante P."/>
            <person name="Martin F.M."/>
        </authorList>
    </citation>
    <scope>NUCLEOTIDE SEQUENCE [LARGE SCALE GENOMIC DNA]</scope>
    <source>
        <strain evidence="2 3">ATCC MYA-4762</strain>
    </source>
</reference>
<evidence type="ECO:0000313" key="3">
    <source>
        <dbReference type="Proteomes" id="UP000267821"/>
    </source>
</evidence>
<dbReference type="EMBL" id="ML121527">
    <property type="protein sequence ID" value="RPB29707.1"/>
    <property type="molecule type" value="Genomic_DNA"/>
</dbReference>
<evidence type="ECO:0000313" key="2">
    <source>
        <dbReference type="EMBL" id="RPB29707.1"/>
    </source>
</evidence>
<feature type="region of interest" description="Disordered" evidence="1">
    <location>
        <begin position="1"/>
        <end position="36"/>
    </location>
</feature>
<feature type="compositionally biased region" description="Basic and acidic residues" evidence="1">
    <location>
        <begin position="169"/>
        <end position="179"/>
    </location>
</feature>
<keyword evidence="3" id="KW-1185">Reference proteome</keyword>
<name>A0A3N4M3X8_9PEZI</name>